<evidence type="ECO:0000256" key="8">
    <source>
        <dbReference type="ARBA" id="ARBA00022553"/>
    </source>
</evidence>
<dbReference type="Pfam" id="PF00501">
    <property type="entry name" value="AMP-binding"/>
    <property type="match status" value="1"/>
</dbReference>
<dbReference type="EC" id="1.2.1.95" evidence="5"/>
<dbReference type="InterPro" id="IPR020806">
    <property type="entry name" value="PKS_PP-bd"/>
</dbReference>
<evidence type="ECO:0000256" key="13">
    <source>
        <dbReference type="ARBA" id="ARBA00031335"/>
    </source>
</evidence>
<gene>
    <name evidence="19" type="ORF">GNLVRS02_ARAD1D22814g</name>
</gene>
<dbReference type="NCBIfam" id="TIGR03443">
    <property type="entry name" value="alpha_am_amid"/>
    <property type="match status" value="1"/>
</dbReference>
<evidence type="ECO:0000256" key="3">
    <source>
        <dbReference type="ARBA" id="ARBA00004827"/>
    </source>
</evidence>
<dbReference type="InterPro" id="IPR036736">
    <property type="entry name" value="ACP-like_sf"/>
</dbReference>
<dbReference type="NCBIfam" id="TIGR01746">
    <property type="entry name" value="Thioester-redct"/>
    <property type="match status" value="1"/>
</dbReference>
<keyword evidence="12" id="KW-0457">Lysine biosynthesis</keyword>
<reference evidence="19" key="1">
    <citation type="submission" date="2014-02" db="EMBL/GenBank/DDBJ databases">
        <authorList>
            <person name="Genoscope - CEA"/>
        </authorList>
    </citation>
    <scope>NUCLEOTIDE SEQUENCE</scope>
    <source>
        <strain evidence="19">LS3</strain>
    </source>
</reference>
<reference evidence="19" key="2">
    <citation type="submission" date="2014-06" db="EMBL/GenBank/DDBJ databases">
        <title>The complete genome of Blastobotrys (Arxula) adeninivorans LS3 - a yeast of biotechnological interest.</title>
        <authorList>
            <person name="Kunze G."/>
            <person name="Gaillardin C."/>
            <person name="Czernicka M."/>
            <person name="Durrens P."/>
            <person name="Martin T."/>
            <person name="Boer E."/>
            <person name="Gabaldon T."/>
            <person name="Cruz J."/>
            <person name="Talla E."/>
            <person name="Marck C."/>
            <person name="Goffeau A."/>
            <person name="Barbe V."/>
            <person name="Baret P."/>
            <person name="Baronian K."/>
            <person name="Beier S."/>
            <person name="Bleykasten C."/>
            <person name="Bode R."/>
            <person name="Casaregola S."/>
            <person name="Despons L."/>
            <person name="Fairhead C."/>
            <person name="Giersberg M."/>
            <person name="Gierski P."/>
            <person name="Hahnel U."/>
            <person name="Hartmann A."/>
            <person name="Jankowska D."/>
            <person name="Jubin C."/>
            <person name="Jung P."/>
            <person name="Lafontaine I."/>
            <person name="Leh-Louis V."/>
            <person name="Lemaire M."/>
            <person name="Marcet-Houben M."/>
            <person name="Mascher M."/>
            <person name="Morel G."/>
            <person name="Richard G.-F."/>
            <person name="Riechen J."/>
            <person name="Sacerdot C."/>
            <person name="Sarkar A."/>
            <person name="Savel G."/>
            <person name="Schacherer J."/>
            <person name="Sherman D."/>
            <person name="Straub M.-L."/>
            <person name="Stein N."/>
            <person name="Thierry A."/>
            <person name="Trautwein-Schult A."/>
            <person name="Westhof E."/>
            <person name="Worch S."/>
            <person name="Dujon B."/>
            <person name="Souciet J.-L."/>
            <person name="Wincker P."/>
            <person name="Scholz U."/>
            <person name="Neuveglise N."/>
        </authorList>
    </citation>
    <scope>NUCLEOTIDE SEQUENCE</scope>
    <source>
        <strain evidence="19">LS3</strain>
    </source>
</reference>
<comment type="similarity">
    <text evidence="4">Belongs to the ATP-dependent AMP-binding enzyme family.</text>
</comment>
<dbReference type="InterPro" id="IPR009081">
    <property type="entry name" value="PP-bd_ACP"/>
</dbReference>
<dbReference type="InterPro" id="IPR010071">
    <property type="entry name" value="AA_adenyl_dom"/>
</dbReference>
<keyword evidence="8" id="KW-0597">Phosphoprotein</keyword>
<evidence type="ECO:0000313" key="19">
    <source>
        <dbReference type="EMBL" id="CDP37929.1"/>
    </source>
</evidence>
<dbReference type="InterPro" id="IPR045851">
    <property type="entry name" value="AMP-bd_C_sf"/>
</dbReference>
<evidence type="ECO:0000256" key="4">
    <source>
        <dbReference type="ARBA" id="ARBA00006432"/>
    </source>
</evidence>
<dbReference type="GO" id="GO:0031177">
    <property type="term" value="F:phosphopantetheine binding"/>
    <property type="evidence" value="ECO:0007669"/>
    <property type="project" value="InterPro"/>
</dbReference>
<comment type="catalytic activity">
    <reaction evidence="17">
        <text>(S)-2-amino-6-oxohexanoate + NADP(+) + H2O = L-2-aminoadipate + NADPH + 2 H(+)</text>
        <dbReference type="Rhea" id="RHEA:12304"/>
        <dbReference type="ChEBI" id="CHEBI:15377"/>
        <dbReference type="ChEBI" id="CHEBI:15378"/>
        <dbReference type="ChEBI" id="CHEBI:57783"/>
        <dbReference type="ChEBI" id="CHEBI:58321"/>
        <dbReference type="ChEBI" id="CHEBI:58349"/>
        <dbReference type="ChEBI" id="CHEBI:58672"/>
        <dbReference type="EC" id="1.2.1.31"/>
    </reaction>
</comment>
<evidence type="ECO:0000256" key="1">
    <source>
        <dbReference type="ARBA" id="ARBA00001957"/>
    </source>
</evidence>
<evidence type="ECO:0000256" key="6">
    <source>
        <dbReference type="ARBA" id="ARBA00013073"/>
    </source>
</evidence>
<evidence type="ECO:0000256" key="11">
    <source>
        <dbReference type="ARBA" id="ARBA00023002"/>
    </source>
</evidence>
<dbReference type="InterPro" id="IPR010080">
    <property type="entry name" value="Thioester_reductase-like_dom"/>
</dbReference>
<proteinExistence type="inferred from homology"/>
<keyword evidence="9" id="KW-0028">Amino-acid biosynthesis</keyword>
<evidence type="ECO:0000256" key="16">
    <source>
        <dbReference type="ARBA" id="ARBA00048414"/>
    </source>
</evidence>
<evidence type="ECO:0000256" key="10">
    <source>
        <dbReference type="ARBA" id="ARBA00022857"/>
    </source>
</evidence>
<dbReference type="NCBIfam" id="TIGR01733">
    <property type="entry name" value="AA-adenyl-dom"/>
    <property type="match status" value="1"/>
</dbReference>
<evidence type="ECO:0000256" key="2">
    <source>
        <dbReference type="ARBA" id="ARBA00003499"/>
    </source>
</evidence>
<protein>
    <recommendedName>
        <fullName evidence="14">Alpha-aminoadipate reductase</fullName>
        <ecNumber evidence="6">1.2.1.31</ecNumber>
        <ecNumber evidence="5">1.2.1.95</ecNumber>
    </recommendedName>
    <alternativeName>
        <fullName evidence="13">L-aminoadipate-semialdehyde dehydrogenase</fullName>
    </alternativeName>
</protein>
<evidence type="ECO:0000256" key="17">
    <source>
        <dbReference type="ARBA" id="ARBA00049537"/>
    </source>
</evidence>
<keyword evidence="11 19" id="KW-0560">Oxidoreductase</keyword>
<comment type="catalytic activity">
    <reaction evidence="15">
        <text>(S)-2-amino-6-oxohexanoate + AMP + diphosphate + NADP(+) = L-2-aminoadipate + ATP + NADPH + H(+)</text>
        <dbReference type="Rhea" id="RHEA:46936"/>
        <dbReference type="ChEBI" id="CHEBI:15378"/>
        <dbReference type="ChEBI" id="CHEBI:30616"/>
        <dbReference type="ChEBI" id="CHEBI:33019"/>
        <dbReference type="ChEBI" id="CHEBI:57783"/>
        <dbReference type="ChEBI" id="CHEBI:58321"/>
        <dbReference type="ChEBI" id="CHEBI:58349"/>
        <dbReference type="ChEBI" id="CHEBI:58672"/>
        <dbReference type="ChEBI" id="CHEBI:456215"/>
        <dbReference type="EC" id="1.2.1.95"/>
    </reaction>
</comment>
<organism evidence="19">
    <name type="scientific">Blastobotrys adeninivorans</name>
    <name type="common">Yeast</name>
    <name type="synonym">Arxula adeninivorans</name>
    <dbReference type="NCBI Taxonomy" id="409370"/>
    <lineage>
        <taxon>Eukaryota</taxon>
        <taxon>Fungi</taxon>
        <taxon>Dikarya</taxon>
        <taxon>Ascomycota</taxon>
        <taxon>Saccharomycotina</taxon>
        <taxon>Dipodascomycetes</taxon>
        <taxon>Dipodascales</taxon>
        <taxon>Trichomonascaceae</taxon>
        <taxon>Blastobotrys</taxon>
    </lineage>
</organism>
<comment type="cofactor">
    <cofactor evidence="1">
        <name>pantetheine 4'-phosphate</name>
        <dbReference type="ChEBI" id="CHEBI:47942"/>
    </cofactor>
</comment>
<feature type="domain" description="Carrier" evidence="18">
    <location>
        <begin position="834"/>
        <end position="911"/>
    </location>
</feature>
<dbReference type="GO" id="GO:0004043">
    <property type="term" value="F:L-aminoadipate-semialdehyde dehydrogenase [NAD(P)+] activity"/>
    <property type="evidence" value="ECO:0007669"/>
    <property type="project" value="UniProtKB-EC"/>
</dbReference>
<dbReference type="GO" id="GO:0019878">
    <property type="term" value="P:lysine biosynthetic process via aminoadipic acid"/>
    <property type="evidence" value="ECO:0007669"/>
    <property type="project" value="UniProtKB-UniPathway"/>
</dbReference>
<evidence type="ECO:0000256" key="7">
    <source>
        <dbReference type="ARBA" id="ARBA00022450"/>
    </source>
</evidence>
<dbReference type="Pfam" id="PF07993">
    <property type="entry name" value="NAD_binding_4"/>
    <property type="match status" value="1"/>
</dbReference>
<dbReference type="Gene3D" id="3.40.50.720">
    <property type="entry name" value="NAD(P)-binding Rossmann-like Domain"/>
    <property type="match status" value="1"/>
</dbReference>
<dbReference type="InterPro" id="IPR014397">
    <property type="entry name" value="Lys2"/>
</dbReference>
<evidence type="ECO:0000256" key="5">
    <source>
        <dbReference type="ARBA" id="ARBA00012913"/>
    </source>
</evidence>
<evidence type="ECO:0000256" key="14">
    <source>
        <dbReference type="ARBA" id="ARBA00032195"/>
    </source>
</evidence>
<evidence type="ECO:0000256" key="12">
    <source>
        <dbReference type="ARBA" id="ARBA00023154"/>
    </source>
</evidence>
<keyword evidence="7" id="KW-0596">Phosphopantetheine</keyword>
<dbReference type="InterPro" id="IPR020845">
    <property type="entry name" value="AMP-binding_CS"/>
</dbReference>
<evidence type="ECO:0000256" key="9">
    <source>
        <dbReference type="ARBA" id="ARBA00022605"/>
    </source>
</evidence>
<keyword evidence="10" id="KW-0521">NADP</keyword>
<dbReference type="InterPro" id="IPR006162">
    <property type="entry name" value="Ppantetheine_attach_site"/>
</dbReference>
<dbReference type="InterPro" id="IPR036291">
    <property type="entry name" value="NAD(P)-bd_dom_sf"/>
</dbReference>
<dbReference type="PROSITE" id="PS00012">
    <property type="entry name" value="PHOSPHOPANTETHEINE"/>
    <property type="match status" value="1"/>
</dbReference>
<dbReference type="Gene3D" id="3.40.50.12780">
    <property type="entry name" value="N-terminal domain of ligase-like"/>
    <property type="match status" value="1"/>
</dbReference>
<dbReference type="CDD" id="cd05235">
    <property type="entry name" value="SDR_e1"/>
    <property type="match status" value="1"/>
</dbReference>
<dbReference type="EC" id="1.2.1.31" evidence="6"/>
<sequence>MSWSSRLANATVATLPGDFVLPEKVTESIVKTPLPASTRSSLSTIADGAGLTPFMAAQAAYAVLMFRLTGDEDIVFCTSDEENRGRSGLYVLRASFDGQSSFTKVLDAVRENLDFASANPVSGLSDIVTNDRVYRTALVPQGSPINLGPGVEEPTDAVISLSDKELEIRYNSRLFRKARIETMVEQLFAVIEAAAEDPNVPVGTFSLITASQRDALPVPTTNLNWNKFGGAIHDIFSRNAAAHPDRDCVIETPKTKGSPSRVFSYKHIDQASNVLAHHLVNSGIVQGDIVMVYAYRGVDLVVAVMGVLKAGATFSVIDPAYPPERQNIYLSVAKPQALVVLRKAGELSDLVRDYIGKELNLKTEVPALELLDDGSLIGGSTSAGTPDVLADAQSLKEKGTGVVVGPDSNPTLSFTSGSEGIPKGVFGRHFSLTYYFPWMGERFGLSEKDKFTMLSGIAHDPIQRDMFTPLFFGAQLLVPTSDDIGTPGRLAEWMADYGATVTHLTPAMGQLLSAQATATINSLHHAFFVGDILTKRDCARLQGLAPNVAIVNMYGTTETQRSVSYFEIAPLSEDPAFLSSEKDVMPAGSGMLDVQLLVVNRNDRTQTCGVGEVGEIYVRAGGLAEGYMGLPDMTAQKFVTNWFVNADEWNKLDAQESNNEPWRQYFKGCRDRLYRTGDLGRYRPDGNVDCCGRADDQVKIRGFRIELGEIDTHLSQHKRVRENVTLVRRDKDEEPTLISYIVPHSEDNEDEPQDAAVPTPVGAAKAIAKYNALIKDIKAYLKTRLPTYAVPTVIVPLKKLPLNPNGKIDKPRLPFPDTALLADITGSVDADSDSKFTPTERKVRDLWLSLFPQKPVSVDPSDSFFDLGGHSILATQMIFELRKRLGYEVPLGLVFAEPTIAGFARELDNLRDASDPAAMANAGRQRVAEPSATPAVAAVTYGDDAIGLREQLAAEYVTRKEPLDPKAGFTVFLTGATGFLGTFIIQDLLSRKNSNVRIIAHVRAKTAEAGLDRIRNSGIAFGIWKEEFASRIEPLLGNLEDKHFGLSDADWDRLANSVDVVIHNGALVHWVFPYSKLRGPNVLATINVMDLCTVGTPKFFSFVSSTSTIDSDHYVALSDSIIARGGRGIPESDTLEGSRSDLTTGYGQSKWVSENLIRFAGTKGLVGTVIRPGYILGDSKTGASSTDDFLLRMLKGCIQLGASPDISNTINMVQVDHVARVVTACALHPSDTAGVAVAQVTSNPRLTFNEFLGALSLYGYGTKQIDYVAWRRALEDYVLSNNDNALFSLLHFVLDDLPASTKAPELDDTNVRASLKADAEWTGEDLSAGRVIDIKQVGVYLSYLIAVGFLEKPSSQGSESLPEISISKESLEKLAVAGGRTTTK</sequence>
<dbReference type="SUPFAM" id="SSF56801">
    <property type="entry name" value="Acetyl-CoA synthetase-like"/>
    <property type="match status" value="1"/>
</dbReference>
<dbReference type="UniPathway" id="UPA00033">
    <property type="reaction ID" value="UER00032"/>
</dbReference>
<dbReference type="FunFam" id="3.40.50.720:FF:000787">
    <property type="entry name" value="L-2-aminoadipate reductase"/>
    <property type="match status" value="1"/>
</dbReference>
<dbReference type="InterPro" id="IPR013120">
    <property type="entry name" value="FAR_NAD-bd"/>
</dbReference>
<dbReference type="PIRSF" id="PIRSF001617">
    <property type="entry name" value="Alpha-AR"/>
    <property type="match status" value="1"/>
</dbReference>
<accession>A0A060TAU4</accession>
<comment type="catalytic activity">
    <reaction evidence="16">
        <text>(S)-2-amino-6-oxohexanoate + NAD(+) + H2O = L-2-aminoadipate + NADH + 2 H(+)</text>
        <dbReference type="Rhea" id="RHEA:12308"/>
        <dbReference type="ChEBI" id="CHEBI:15377"/>
        <dbReference type="ChEBI" id="CHEBI:15378"/>
        <dbReference type="ChEBI" id="CHEBI:57540"/>
        <dbReference type="ChEBI" id="CHEBI:57945"/>
        <dbReference type="ChEBI" id="CHEBI:58321"/>
        <dbReference type="ChEBI" id="CHEBI:58672"/>
        <dbReference type="EC" id="1.2.1.31"/>
    </reaction>
</comment>
<dbReference type="Gene3D" id="1.10.1200.10">
    <property type="entry name" value="ACP-like"/>
    <property type="match status" value="1"/>
</dbReference>
<dbReference type="EMBL" id="HG937694">
    <property type="protein sequence ID" value="CDP37929.1"/>
    <property type="molecule type" value="Genomic_DNA"/>
</dbReference>
<dbReference type="InterPro" id="IPR042099">
    <property type="entry name" value="ANL_N_sf"/>
</dbReference>
<evidence type="ECO:0000256" key="15">
    <source>
        <dbReference type="ARBA" id="ARBA00048260"/>
    </source>
</evidence>
<dbReference type="Pfam" id="PF00550">
    <property type="entry name" value="PP-binding"/>
    <property type="match status" value="1"/>
</dbReference>
<dbReference type="Gene3D" id="3.30.300.30">
    <property type="match status" value="1"/>
</dbReference>
<dbReference type="PANTHER" id="PTHR44845">
    <property type="entry name" value="CARRIER DOMAIN-CONTAINING PROTEIN"/>
    <property type="match status" value="1"/>
</dbReference>
<dbReference type="PROSITE" id="PS00455">
    <property type="entry name" value="AMP_BINDING"/>
    <property type="match status" value="1"/>
</dbReference>
<comment type="pathway">
    <text evidence="3">Amino-acid biosynthesis; L-lysine biosynthesis via AAA pathway; L-lysine from L-alpha-aminoadipate (fungal route): step 1/3.</text>
</comment>
<dbReference type="InterPro" id="IPR000873">
    <property type="entry name" value="AMP-dep_synth/lig_dom"/>
</dbReference>
<dbReference type="SUPFAM" id="SSF47336">
    <property type="entry name" value="ACP-like"/>
    <property type="match status" value="1"/>
</dbReference>
<evidence type="ECO:0000259" key="18">
    <source>
        <dbReference type="PROSITE" id="PS50075"/>
    </source>
</evidence>
<dbReference type="Gene3D" id="3.30.559.30">
    <property type="entry name" value="Nonribosomal peptide synthetase, condensation domain"/>
    <property type="match status" value="1"/>
</dbReference>
<name>A0A060TAU4_BLAAD</name>
<dbReference type="SMART" id="SM00823">
    <property type="entry name" value="PKS_PP"/>
    <property type="match status" value="1"/>
</dbReference>
<dbReference type="SUPFAM" id="SSF51735">
    <property type="entry name" value="NAD(P)-binding Rossmann-fold domains"/>
    <property type="match status" value="1"/>
</dbReference>
<dbReference type="SUPFAM" id="SSF52777">
    <property type="entry name" value="CoA-dependent acyltransferases"/>
    <property type="match status" value="1"/>
</dbReference>
<dbReference type="PhylomeDB" id="A0A060TAU4"/>
<comment type="function">
    <text evidence="2">Catalyzes the activation of alpha-aminoadipate by ATP-dependent adenylation and the reduction of activated alpha-aminoadipate by NADPH. The activated alpha-aminoadipate is bound to the phosphopantheinyl group of the enzyme itself before it is reduced to (S)-2-amino-6-oxohexanoate.</text>
</comment>
<dbReference type="PANTHER" id="PTHR44845:SF1">
    <property type="entry name" value="L-2-AMINOADIPATE REDUCTASE"/>
    <property type="match status" value="1"/>
</dbReference>
<dbReference type="PROSITE" id="PS50075">
    <property type="entry name" value="CARRIER"/>
    <property type="match status" value="1"/>
</dbReference>